<feature type="domain" description="Peptidase S9 prolyl oligopeptidase catalytic" evidence="2">
    <location>
        <begin position="600"/>
        <end position="796"/>
    </location>
</feature>
<gene>
    <name evidence="4" type="ORF">H7U22_06795</name>
</gene>
<name>A0ABR7KPW6_9SPHI</name>
<dbReference type="RefSeq" id="WP_187070607.1">
    <property type="nucleotide sequence ID" value="NZ_JACRYL010000005.1"/>
</dbReference>
<evidence type="ECO:0000259" key="2">
    <source>
        <dbReference type="Pfam" id="PF00326"/>
    </source>
</evidence>
<feature type="domain" description="Dipeptidylpeptidase IV N-terminal" evidence="3">
    <location>
        <begin position="347"/>
        <end position="510"/>
    </location>
</feature>
<dbReference type="PANTHER" id="PTHR11731:SF193">
    <property type="entry name" value="DIPEPTIDYL PEPTIDASE 9"/>
    <property type="match status" value="1"/>
</dbReference>
<dbReference type="Gene3D" id="3.40.50.1820">
    <property type="entry name" value="alpha/beta hydrolase"/>
    <property type="match status" value="1"/>
</dbReference>
<dbReference type="EMBL" id="JACRYL010000005">
    <property type="protein sequence ID" value="MBC6110125.1"/>
    <property type="molecule type" value="Genomic_DNA"/>
</dbReference>
<dbReference type="SUPFAM" id="SSF53474">
    <property type="entry name" value="alpha/beta-Hydrolases"/>
    <property type="match status" value="1"/>
</dbReference>
<organism evidence="4 5">
    <name type="scientific">Pedobacter fastidiosus</name>
    <dbReference type="NCBI Taxonomy" id="2765361"/>
    <lineage>
        <taxon>Bacteria</taxon>
        <taxon>Pseudomonadati</taxon>
        <taxon>Bacteroidota</taxon>
        <taxon>Sphingobacteriia</taxon>
        <taxon>Sphingobacteriales</taxon>
        <taxon>Sphingobacteriaceae</taxon>
        <taxon>Pedobacter</taxon>
    </lineage>
</organism>
<keyword evidence="5" id="KW-1185">Reference proteome</keyword>
<dbReference type="InterPro" id="IPR001375">
    <property type="entry name" value="Peptidase_S9_cat"/>
</dbReference>
<proteinExistence type="predicted"/>
<sequence length="797" mass="90239">MKKYLLFLSVFAVEYSFAQQIAPLTVEKIMRDPKWMGIAPTNYRWTADSKTVYFNWNPENKPKEELYKISTASTKPVKAIDKEDEKLLATNFSYNKDNSLGLVEKSGDIYLQNFKTNKEIRITNTMERESNPVFLTNGDIVYQLGDNLYEVNLKSAETKQLTNFVKGKKPGRTDAKPVTDQDKWLRAEQTELFDIIKKRNAEGRGGARGAGGGRGRFGAPTGDTKSLKEIYADDKFLNAVTISPDGHYITYKLTTPALNNHSTIVPNYVTSSGYTEDIPGRTKVGENENISEGFIYDTQKDSIYSIQFSTISGIKDLPDFYKDYPKELEALKKKNEDRPINFFGPVWNENGTTGVLVATSIDNKDRWILKLDASTGKLSLIDRQHDEAWIGGPGISGFFQGSTGWIDNNRIYYQSEATGYSHLYIANIATGDKKQLTTGKWEVQTLKLSKDKSTFYFTANKEHPGITNFFKIGVNGGEPVQITSMKGLNEITLSPDEKWVTINYSFMDKPAELYLQANKPGAKAVKITQSTSAEFNSYKWRQPDMVTFKNRYGTDVYARVYKSDNPHPNHPAVVFVHGAGYLQNVHFGWSTYFREFMFNNLLADNGYTVIDIDYTGSSGYGRDFRTGIYRHMGGKDLTDQADGVKFLVEKYGVNPKHVGLYGGSYGGFITLMAMFNESDVFTSGAALRSVTDWAHYNHGYTSNILNEPFNDPIAYKQSSPIYFADKLKGNLLMAHGMVDVNVHFQDIVRITQRFIELGKNNWELAVFPVEDHGFIEPSSWTDEYKRIFKLYESTLKK</sequence>
<comment type="caution">
    <text evidence="4">The sequence shown here is derived from an EMBL/GenBank/DDBJ whole genome shotgun (WGS) entry which is preliminary data.</text>
</comment>
<feature type="chain" id="PRO_5046344024" evidence="1">
    <location>
        <begin position="19"/>
        <end position="797"/>
    </location>
</feature>
<keyword evidence="1" id="KW-0732">Signal</keyword>
<dbReference type="InterPro" id="IPR050278">
    <property type="entry name" value="Serine_Prot_S9B/DPPIV"/>
</dbReference>
<dbReference type="PANTHER" id="PTHR11731">
    <property type="entry name" value="PROTEASE FAMILY S9B,C DIPEPTIDYL-PEPTIDASE IV-RELATED"/>
    <property type="match status" value="1"/>
</dbReference>
<evidence type="ECO:0000313" key="5">
    <source>
        <dbReference type="Proteomes" id="UP000652755"/>
    </source>
</evidence>
<evidence type="ECO:0000259" key="3">
    <source>
        <dbReference type="Pfam" id="PF00930"/>
    </source>
</evidence>
<protein>
    <submittedName>
        <fullName evidence="4">S9 family peptidase</fullName>
    </submittedName>
</protein>
<evidence type="ECO:0000256" key="1">
    <source>
        <dbReference type="SAM" id="SignalP"/>
    </source>
</evidence>
<evidence type="ECO:0000313" key="4">
    <source>
        <dbReference type="EMBL" id="MBC6110125.1"/>
    </source>
</evidence>
<dbReference type="Pfam" id="PF00326">
    <property type="entry name" value="Peptidase_S9"/>
    <property type="match status" value="1"/>
</dbReference>
<dbReference type="SUPFAM" id="SSF82171">
    <property type="entry name" value="DPP6 N-terminal domain-like"/>
    <property type="match status" value="1"/>
</dbReference>
<dbReference type="Gene3D" id="2.140.10.30">
    <property type="entry name" value="Dipeptidylpeptidase IV, N-terminal domain"/>
    <property type="match status" value="2"/>
</dbReference>
<feature type="signal peptide" evidence="1">
    <location>
        <begin position="1"/>
        <end position="18"/>
    </location>
</feature>
<dbReference type="InterPro" id="IPR029058">
    <property type="entry name" value="AB_hydrolase_fold"/>
</dbReference>
<reference evidence="4 5" key="1">
    <citation type="submission" date="2020-08" db="EMBL/GenBank/DDBJ databases">
        <authorList>
            <person name="Sun Q."/>
            <person name="Inoue M."/>
        </authorList>
    </citation>
    <scope>NUCLEOTIDE SEQUENCE [LARGE SCALE GENOMIC DNA]</scope>
    <source>
        <strain evidence="4 5">CCM 8938</strain>
    </source>
</reference>
<accession>A0ABR7KPW6</accession>
<dbReference type="InterPro" id="IPR002469">
    <property type="entry name" value="Peptidase_S9B_N"/>
</dbReference>
<dbReference type="Proteomes" id="UP000652755">
    <property type="component" value="Unassembled WGS sequence"/>
</dbReference>
<dbReference type="Pfam" id="PF00930">
    <property type="entry name" value="DPPIV_N"/>
    <property type="match status" value="1"/>
</dbReference>